<evidence type="ECO:0000256" key="1">
    <source>
        <dbReference type="SAM" id="MobiDB-lite"/>
    </source>
</evidence>
<gene>
    <name evidence="2" type="ORF">BSTOLATCC_MIC40505</name>
</gene>
<feature type="region of interest" description="Disordered" evidence="1">
    <location>
        <begin position="1"/>
        <end position="240"/>
    </location>
</feature>
<name>A0AAU9JGP1_9CILI</name>
<feature type="compositionally biased region" description="Polar residues" evidence="1">
    <location>
        <begin position="82"/>
        <end position="99"/>
    </location>
</feature>
<protein>
    <submittedName>
        <fullName evidence="2">Uncharacterized protein</fullName>
    </submittedName>
</protein>
<feature type="compositionally biased region" description="Polar residues" evidence="1">
    <location>
        <begin position="1"/>
        <end position="16"/>
    </location>
</feature>
<comment type="caution">
    <text evidence="2">The sequence shown here is derived from an EMBL/GenBank/DDBJ whole genome shotgun (WGS) entry which is preliminary data.</text>
</comment>
<feature type="compositionally biased region" description="Basic and acidic residues" evidence="1">
    <location>
        <begin position="59"/>
        <end position="81"/>
    </location>
</feature>
<sequence length="294" mass="34728">MDSHRNYNSHSRQAYGSSRRFPQRYGMDNSSHMIHESPSRDLNNHWKNRGDSNYNQRQNFEDAPYKRRKVDGYDNQRDQPANEKSSTFNRDRNQGNYSRASEPRDNQSFQRGRSAPRDDRNFGSNNFRKSEPRDNNFKNSSDNWTSNRSNDWNSDNGDRRQARSQSAQRSFSRNRNYIHEPISSKYFKNFQNNRNGGKFFDKNNGDNYMKNDDNRGNNRSYNQRSNGYPKKGQDSQGQENKRKLRVDFPAIFSCQFPFLNSPEREDKDVKGFDKDTHEAISEVSPQVHEEVIQA</sequence>
<proteinExistence type="predicted"/>
<evidence type="ECO:0000313" key="2">
    <source>
        <dbReference type="EMBL" id="CAG9326064.1"/>
    </source>
</evidence>
<dbReference type="EMBL" id="CAJZBQ010000040">
    <property type="protein sequence ID" value="CAG9326064.1"/>
    <property type="molecule type" value="Genomic_DNA"/>
</dbReference>
<feature type="compositionally biased region" description="Low complexity" evidence="1">
    <location>
        <begin position="163"/>
        <end position="175"/>
    </location>
</feature>
<dbReference type="Proteomes" id="UP001162131">
    <property type="component" value="Unassembled WGS sequence"/>
</dbReference>
<accession>A0AAU9JGP1</accession>
<evidence type="ECO:0000313" key="3">
    <source>
        <dbReference type="Proteomes" id="UP001162131"/>
    </source>
</evidence>
<feature type="compositionally biased region" description="Basic and acidic residues" evidence="1">
    <location>
        <begin position="199"/>
        <end position="216"/>
    </location>
</feature>
<organism evidence="2 3">
    <name type="scientific">Blepharisma stoltei</name>
    <dbReference type="NCBI Taxonomy" id="1481888"/>
    <lineage>
        <taxon>Eukaryota</taxon>
        <taxon>Sar</taxon>
        <taxon>Alveolata</taxon>
        <taxon>Ciliophora</taxon>
        <taxon>Postciliodesmatophora</taxon>
        <taxon>Heterotrichea</taxon>
        <taxon>Heterotrichida</taxon>
        <taxon>Blepharismidae</taxon>
        <taxon>Blepharisma</taxon>
    </lineage>
</organism>
<reference evidence="2" key="1">
    <citation type="submission" date="2021-09" db="EMBL/GenBank/DDBJ databases">
        <authorList>
            <consortium name="AG Swart"/>
            <person name="Singh M."/>
            <person name="Singh A."/>
            <person name="Seah K."/>
            <person name="Emmerich C."/>
        </authorList>
    </citation>
    <scope>NUCLEOTIDE SEQUENCE</scope>
    <source>
        <strain evidence="2">ATCC30299</strain>
    </source>
</reference>
<feature type="compositionally biased region" description="Polar residues" evidence="1">
    <location>
        <begin position="137"/>
        <end position="155"/>
    </location>
</feature>
<keyword evidence="3" id="KW-1185">Reference proteome</keyword>
<feature type="compositionally biased region" description="Polar residues" evidence="1">
    <location>
        <begin position="217"/>
        <end position="226"/>
    </location>
</feature>
<dbReference type="AlphaFoldDB" id="A0AAU9JGP1"/>
<feature type="compositionally biased region" description="Basic and acidic residues" evidence="1">
    <location>
        <begin position="33"/>
        <end position="50"/>
    </location>
</feature>